<feature type="domain" description="Tetrapyrrole methylase" evidence="7">
    <location>
        <begin position="3"/>
        <end position="222"/>
    </location>
</feature>
<protein>
    <recommendedName>
        <fullName evidence="6">Ribosomal RNA small subunit methyltransferase I</fullName>
        <ecNumber evidence="6">2.1.1.198</ecNumber>
    </recommendedName>
    <alternativeName>
        <fullName evidence="6">16S rRNA 2'-O-ribose C1402 methyltransferase</fullName>
    </alternativeName>
    <alternativeName>
        <fullName evidence="6">rRNA (cytidine-2'-O-)-methyltransferase RsmI</fullName>
    </alternativeName>
</protein>
<reference evidence="8 9" key="1">
    <citation type="journal article" date="2016" name="Nat. Commun.">
        <title>Thousands of microbial genomes shed light on interconnected biogeochemical processes in an aquifer system.</title>
        <authorList>
            <person name="Anantharaman K."/>
            <person name="Brown C.T."/>
            <person name="Hug L.A."/>
            <person name="Sharon I."/>
            <person name="Castelle C.J."/>
            <person name="Probst A.J."/>
            <person name="Thomas B.C."/>
            <person name="Singh A."/>
            <person name="Wilkins M.J."/>
            <person name="Karaoz U."/>
            <person name="Brodie E.L."/>
            <person name="Williams K.H."/>
            <person name="Hubbard S.S."/>
            <person name="Banfield J.F."/>
        </authorList>
    </citation>
    <scope>NUCLEOTIDE SEQUENCE [LARGE SCALE GENOMIC DNA]</scope>
</reference>
<dbReference type="CDD" id="cd11648">
    <property type="entry name" value="RsmI"/>
    <property type="match status" value="1"/>
</dbReference>
<dbReference type="Gene3D" id="3.30.950.10">
    <property type="entry name" value="Methyltransferase, Cobalt-precorrin-4 Transmethylase, Domain 2"/>
    <property type="match status" value="1"/>
</dbReference>
<dbReference type="Pfam" id="PF00590">
    <property type="entry name" value="TP_methylase"/>
    <property type="match status" value="1"/>
</dbReference>
<dbReference type="InterPro" id="IPR035996">
    <property type="entry name" value="4pyrrol_Methylase_sf"/>
</dbReference>
<comment type="similarity">
    <text evidence="6">Belongs to the methyltransferase superfamily. RsmI family.</text>
</comment>
<dbReference type="InterPro" id="IPR014776">
    <property type="entry name" value="4pyrrole_Mease_sub2"/>
</dbReference>
<gene>
    <name evidence="6" type="primary">rsmI</name>
    <name evidence="8" type="ORF">A3B21_03560</name>
</gene>
<evidence type="ECO:0000256" key="5">
    <source>
        <dbReference type="ARBA" id="ARBA00022691"/>
    </source>
</evidence>
<sequence length="242" mass="26620">MSTLYVIGTPIGNLEDITLRALRVLNEVDFIICEDTRVTSKLLARYEIKKPLVSYFQHSKFSRIDEIIERLSRGESAALVTDAGTPGISDPGGVLIKQAASQLGNTVKIVPIPGPSAVIAALSISGLPTDSFLFLGFPPHKKGRQTFWKQVMESENTVVFYESPHRILKSLEQLRDTLRVPSPGLRPPSPFGRGEGEGRKIIVCRELTKMFESVYRGTIDEVLTQVTNAPQKGEYVVVIGPA</sequence>
<dbReference type="EC" id="2.1.1.198" evidence="6"/>
<evidence type="ECO:0000256" key="1">
    <source>
        <dbReference type="ARBA" id="ARBA00022490"/>
    </source>
</evidence>
<comment type="function">
    <text evidence="6">Catalyzes the 2'-O-methylation of the ribose of cytidine 1402 (C1402) in 16S rRNA.</text>
</comment>
<dbReference type="InterPro" id="IPR014777">
    <property type="entry name" value="4pyrrole_Mease_sub1"/>
</dbReference>
<dbReference type="InterPro" id="IPR000878">
    <property type="entry name" value="4pyrrol_Mease"/>
</dbReference>
<evidence type="ECO:0000256" key="2">
    <source>
        <dbReference type="ARBA" id="ARBA00022552"/>
    </source>
</evidence>
<accession>A0A1F7UUC3</accession>
<dbReference type="PANTHER" id="PTHR46111">
    <property type="entry name" value="RIBOSOMAL RNA SMALL SUBUNIT METHYLTRANSFERASE I"/>
    <property type="match status" value="1"/>
</dbReference>
<evidence type="ECO:0000259" key="7">
    <source>
        <dbReference type="Pfam" id="PF00590"/>
    </source>
</evidence>
<keyword evidence="1 6" id="KW-0963">Cytoplasm</keyword>
<comment type="caution">
    <text evidence="8">The sequence shown here is derived from an EMBL/GenBank/DDBJ whole genome shotgun (WGS) entry which is preliminary data.</text>
</comment>
<dbReference type="NCBIfam" id="TIGR00096">
    <property type="entry name" value="16S rRNA (cytidine(1402)-2'-O)-methyltransferase"/>
    <property type="match status" value="1"/>
</dbReference>
<evidence type="ECO:0000256" key="6">
    <source>
        <dbReference type="HAMAP-Rule" id="MF_01877"/>
    </source>
</evidence>
<dbReference type="InterPro" id="IPR008189">
    <property type="entry name" value="rRNA_ssu_MeTfrase_I"/>
</dbReference>
<dbReference type="EMBL" id="MGEJ01000008">
    <property type="protein sequence ID" value="OGL81267.1"/>
    <property type="molecule type" value="Genomic_DNA"/>
</dbReference>
<keyword evidence="5 6" id="KW-0949">S-adenosyl-L-methionine</keyword>
<keyword evidence="3 6" id="KW-0489">Methyltransferase</keyword>
<keyword evidence="4 6" id="KW-0808">Transferase</keyword>
<dbReference type="SUPFAM" id="SSF53790">
    <property type="entry name" value="Tetrapyrrole methylase"/>
    <property type="match status" value="1"/>
</dbReference>
<keyword evidence="2 6" id="KW-0698">rRNA processing</keyword>
<evidence type="ECO:0000313" key="8">
    <source>
        <dbReference type="EMBL" id="OGL81267.1"/>
    </source>
</evidence>
<evidence type="ECO:0000256" key="3">
    <source>
        <dbReference type="ARBA" id="ARBA00022603"/>
    </source>
</evidence>
<dbReference type="AlphaFoldDB" id="A0A1F7UUC3"/>
<dbReference type="Gene3D" id="3.40.1010.10">
    <property type="entry name" value="Cobalt-precorrin-4 Transmethylase, Domain 1"/>
    <property type="match status" value="1"/>
</dbReference>
<dbReference type="HAMAP" id="MF_01877">
    <property type="entry name" value="16SrRNA_methyltr_I"/>
    <property type="match status" value="1"/>
</dbReference>
<evidence type="ECO:0000256" key="4">
    <source>
        <dbReference type="ARBA" id="ARBA00022679"/>
    </source>
</evidence>
<comment type="catalytic activity">
    <reaction evidence="6">
        <text>cytidine(1402) in 16S rRNA + S-adenosyl-L-methionine = 2'-O-methylcytidine(1402) in 16S rRNA + S-adenosyl-L-homocysteine + H(+)</text>
        <dbReference type="Rhea" id="RHEA:42924"/>
        <dbReference type="Rhea" id="RHEA-COMP:10285"/>
        <dbReference type="Rhea" id="RHEA-COMP:10286"/>
        <dbReference type="ChEBI" id="CHEBI:15378"/>
        <dbReference type="ChEBI" id="CHEBI:57856"/>
        <dbReference type="ChEBI" id="CHEBI:59789"/>
        <dbReference type="ChEBI" id="CHEBI:74495"/>
        <dbReference type="ChEBI" id="CHEBI:82748"/>
        <dbReference type="EC" id="2.1.1.198"/>
    </reaction>
</comment>
<organism evidence="8 9">
    <name type="scientific">Candidatus Uhrbacteria bacterium RIFCSPLOWO2_01_FULL_47_24</name>
    <dbReference type="NCBI Taxonomy" id="1802401"/>
    <lineage>
        <taxon>Bacteria</taxon>
        <taxon>Candidatus Uhriibacteriota</taxon>
    </lineage>
</organism>
<dbReference type="GO" id="GO:0070677">
    <property type="term" value="F:rRNA (cytosine-2'-O-)-methyltransferase activity"/>
    <property type="evidence" value="ECO:0007669"/>
    <property type="project" value="UniProtKB-UniRule"/>
</dbReference>
<dbReference type="PANTHER" id="PTHR46111:SF1">
    <property type="entry name" value="RIBOSOMAL RNA SMALL SUBUNIT METHYLTRANSFERASE I"/>
    <property type="match status" value="1"/>
</dbReference>
<dbReference type="STRING" id="1802401.A3B21_03560"/>
<dbReference type="PIRSF" id="PIRSF005917">
    <property type="entry name" value="MTase_YraL"/>
    <property type="match status" value="1"/>
</dbReference>
<name>A0A1F7UUC3_9BACT</name>
<dbReference type="GO" id="GO:0005737">
    <property type="term" value="C:cytoplasm"/>
    <property type="evidence" value="ECO:0007669"/>
    <property type="project" value="UniProtKB-SubCell"/>
</dbReference>
<proteinExistence type="inferred from homology"/>
<evidence type="ECO:0000313" key="9">
    <source>
        <dbReference type="Proteomes" id="UP000176897"/>
    </source>
</evidence>
<dbReference type="FunFam" id="3.40.1010.10:FF:000007">
    <property type="entry name" value="Ribosomal RNA small subunit methyltransferase I"/>
    <property type="match status" value="1"/>
</dbReference>
<dbReference type="Proteomes" id="UP000176897">
    <property type="component" value="Unassembled WGS sequence"/>
</dbReference>
<comment type="subcellular location">
    <subcellularLocation>
        <location evidence="6">Cytoplasm</location>
    </subcellularLocation>
</comment>